<dbReference type="InterPro" id="IPR021900">
    <property type="entry name" value="DUF3512"/>
</dbReference>
<evidence type="ECO:0000256" key="1">
    <source>
        <dbReference type="SAM" id="MobiDB-lite"/>
    </source>
</evidence>
<feature type="compositionally biased region" description="Low complexity" evidence="1">
    <location>
        <begin position="770"/>
        <end position="797"/>
    </location>
</feature>
<dbReference type="OrthoDB" id="21648at2759"/>
<feature type="compositionally biased region" description="Low complexity" evidence="1">
    <location>
        <begin position="708"/>
        <end position="727"/>
    </location>
</feature>
<feature type="compositionally biased region" description="Low complexity" evidence="1">
    <location>
        <begin position="889"/>
        <end position="908"/>
    </location>
</feature>
<name>A0A316UWW9_9BASI</name>
<accession>A0A316UWW9</accession>
<feature type="region of interest" description="Disordered" evidence="1">
    <location>
        <begin position="770"/>
        <end position="908"/>
    </location>
</feature>
<feature type="compositionally biased region" description="Low complexity" evidence="1">
    <location>
        <begin position="96"/>
        <end position="112"/>
    </location>
</feature>
<dbReference type="RefSeq" id="XP_025364334.1">
    <property type="nucleotide sequence ID" value="XM_025503272.1"/>
</dbReference>
<reference evidence="2 3" key="1">
    <citation type="journal article" date="2018" name="Mol. Biol. Evol.">
        <title>Broad Genomic Sampling Reveals a Smut Pathogenic Ancestry of the Fungal Clade Ustilaginomycotina.</title>
        <authorList>
            <person name="Kijpornyongpan T."/>
            <person name="Mondo S.J."/>
            <person name="Barry K."/>
            <person name="Sandor L."/>
            <person name="Lee J."/>
            <person name="Lipzen A."/>
            <person name="Pangilinan J."/>
            <person name="LaButti K."/>
            <person name="Hainaut M."/>
            <person name="Henrissat B."/>
            <person name="Grigoriev I.V."/>
            <person name="Spatafora J.W."/>
            <person name="Aime M.C."/>
        </authorList>
    </citation>
    <scope>NUCLEOTIDE SEQUENCE [LARGE SCALE GENOMIC DNA]</scope>
    <source>
        <strain evidence="2 3">MCA 5214</strain>
    </source>
</reference>
<evidence type="ECO:0000313" key="3">
    <source>
        <dbReference type="Proteomes" id="UP000245884"/>
    </source>
</evidence>
<dbReference type="EMBL" id="KZ819663">
    <property type="protein sequence ID" value="PWN29722.1"/>
    <property type="molecule type" value="Genomic_DNA"/>
</dbReference>
<feature type="region of interest" description="Disordered" evidence="1">
    <location>
        <begin position="708"/>
        <end position="732"/>
    </location>
</feature>
<dbReference type="Pfam" id="PF12024">
    <property type="entry name" value="DUF3512"/>
    <property type="match status" value="1"/>
</dbReference>
<feature type="compositionally biased region" description="Basic residues" evidence="1">
    <location>
        <begin position="71"/>
        <end position="85"/>
    </location>
</feature>
<dbReference type="STRING" id="1569628.A0A316UWW9"/>
<proteinExistence type="predicted"/>
<feature type="region of interest" description="Disordered" evidence="1">
    <location>
        <begin position="1"/>
        <end position="145"/>
    </location>
</feature>
<gene>
    <name evidence="2" type="ORF">BDZ90DRAFT_117965</name>
</gene>
<sequence length="908" mass="95003">MPPRRSARARNDDGATSMSPTIGQLDDSPRKRKRTADGESQQQQQSGSALTPEPQADSEEAVYVNGNRSPSRGRGKGRGRGRPPKNGHTSQSRGQSAGSPPLSSSTSPSGKGAAHDARRSTRGTNNPMDGASPSALEAEDDEMMDEQTRALAEGALSIDEELLLSKSDGQKLTAALECFAPGLLELPLAAGSTFTTAATGKAKAKAKSTAPSTLGEAFDGRTISLRQIRAYLLALRSPLLKQGNQSASSTSSSPTSQLASLTLVLNLVDEIARSANASKAKVEEVGAEGQVKKEEDDQFAASLDALLEGKVKAAAANGSKNDTSQRASRKYALHMRLSTGDYFSKAVELTTAEAQNLQAGAADLVPIEVKPSSFASSSKVPTLGQRLHRQVSLRYPARSLEDLSERSMGKIVRPLNLYYGAYASSLAPSYDSSNASLSQAASGLVWSTKTSERVMEGRLPWEVVLEGGEEAEEDEVAAANKIMEAPPPPPSALEGLCDNLDPSLDSETLRAAMAVEDSQVTEGLERCATLLLKLQAMQWKRLQRGFARVKTAERARKAATDGKPFLGSSARSHVVIVEDQPGEAEQAIAAQALESLSFLIQSTSGSSSSLLLPSPDTIRSLSSRLPPAILDPALAATASSPACDAPYWGTLDSSLHAPEATSGLAGKVPALVPQFSSNETARYDAAGEQRATNRSLRQRGVPLGVSAAVMPSSSSSSGQGNSAASSVPTTGQMERTMQFDAESRRVGSSLALNGVAAVVGSQQQQLQAQQEQQRLQAQQRQQATAAAAAAASPAPMGSSPPPGMSPSPSMAPLHVGGGYPPYPAQSPASMHPQQHATTLPYASPPPQMRPGAAVYGGSPPMTHAQVPFPLQMPQGGYYPFAAGQGPGTGAYPAQQQAQHQGFQGQTRR</sequence>
<keyword evidence="3" id="KW-1185">Reference proteome</keyword>
<dbReference type="Proteomes" id="UP000245884">
    <property type="component" value="Unassembled WGS sequence"/>
</dbReference>
<protein>
    <submittedName>
        <fullName evidence="2">Uncharacterized protein</fullName>
    </submittedName>
</protein>
<dbReference type="GeneID" id="37025095"/>
<organism evidence="2 3">
    <name type="scientific">Jaminaea rosea</name>
    <dbReference type="NCBI Taxonomy" id="1569628"/>
    <lineage>
        <taxon>Eukaryota</taxon>
        <taxon>Fungi</taxon>
        <taxon>Dikarya</taxon>
        <taxon>Basidiomycota</taxon>
        <taxon>Ustilaginomycotina</taxon>
        <taxon>Exobasidiomycetes</taxon>
        <taxon>Microstromatales</taxon>
        <taxon>Microstromatales incertae sedis</taxon>
        <taxon>Jaminaea</taxon>
    </lineage>
</organism>
<feature type="compositionally biased region" description="Polar residues" evidence="1">
    <location>
        <begin position="826"/>
        <end position="837"/>
    </location>
</feature>
<dbReference type="AlphaFoldDB" id="A0A316UWW9"/>
<evidence type="ECO:0000313" key="2">
    <source>
        <dbReference type="EMBL" id="PWN29722.1"/>
    </source>
</evidence>